<dbReference type="AlphaFoldDB" id="A0A8K0CEY6"/>
<evidence type="ECO:0000313" key="1">
    <source>
        <dbReference type="EMBL" id="KAF2884944.1"/>
    </source>
</evidence>
<accession>A0A8K0CEY6</accession>
<proteinExistence type="predicted"/>
<gene>
    <name evidence="1" type="ORF">ILUMI_21221</name>
</gene>
<sequence length="191" mass="20860">MQATLPVKLRKLGIRSVTDLALPTFLASVNSAVDLIGTILFPLFCDDEIIYFEEATNAWLNETNRIFLSDLRSESALPSFQLGTLLDKNSPTVAISSRLGINICKPYTCACEKAVDSSGVHGLSCNKSAEKNSMHPALNGIMKRPLLFTSILEPTGLMQDDGKRPDGMTIISWKNGRALVWDDICVNVLAT</sequence>
<comment type="caution">
    <text evidence="1">The sequence shown here is derived from an EMBL/GenBank/DDBJ whole genome shotgun (WGS) entry which is preliminary data.</text>
</comment>
<evidence type="ECO:0000313" key="2">
    <source>
        <dbReference type="Proteomes" id="UP000801492"/>
    </source>
</evidence>
<reference evidence="1" key="1">
    <citation type="submission" date="2019-08" db="EMBL/GenBank/DDBJ databases">
        <title>The genome of the North American firefly Photinus pyralis.</title>
        <authorList>
            <consortium name="Photinus pyralis genome working group"/>
            <person name="Fallon T.R."/>
            <person name="Sander Lower S.E."/>
            <person name="Weng J.-K."/>
        </authorList>
    </citation>
    <scope>NUCLEOTIDE SEQUENCE</scope>
    <source>
        <strain evidence="1">TRF0915ILg1</strain>
        <tissue evidence="1">Whole body</tissue>
    </source>
</reference>
<protein>
    <submittedName>
        <fullName evidence="1">Uncharacterized protein</fullName>
    </submittedName>
</protein>
<dbReference type="OrthoDB" id="6773446at2759"/>
<dbReference type="EMBL" id="VTPC01090045">
    <property type="protein sequence ID" value="KAF2884944.1"/>
    <property type="molecule type" value="Genomic_DNA"/>
</dbReference>
<organism evidence="1 2">
    <name type="scientific">Ignelater luminosus</name>
    <name type="common">Cucubano</name>
    <name type="synonym">Pyrophorus luminosus</name>
    <dbReference type="NCBI Taxonomy" id="2038154"/>
    <lineage>
        <taxon>Eukaryota</taxon>
        <taxon>Metazoa</taxon>
        <taxon>Ecdysozoa</taxon>
        <taxon>Arthropoda</taxon>
        <taxon>Hexapoda</taxon>
        <taxon>Insecta</taxon>
        <taxon>Pterygota</taxon>
        <taxon>Neoptera</taxon>
        <taxon>Endopterygota</taxon>
        <taxon>Coleoptera</taxon>
        <taxon>Polyphaga</taxon>
        <taxon>Elateriformia</taxon>
        <taxon>Elateroidea</taxon>
        <taxon>Elateridae</taxon>
        <taxon>Agrypninae</taxon>
        <taxon>Pyrophorini</taxon>
        <taxon>Ignelater</taxon>
    </lineage>
</organism>
<name>A0A8K0CEY6_IGNLU</name>
<dbReference type="Proteomes" id="UP000801492">
    <property type="component" value="Unassembled WGS sequence"/>
</dbReference>
<keyword evidence="2" id="KW-1185">Reference proteome</keyword>